<evidence type="ECO:0000313" key="17">
    <source>
        <dbReference type="Proteomes" id="UP000245926"/>
    </source>
</evidence>
<accession>A0A2U8WD76</accession>
<dbReference type="EC" id="4.6.1.12" evidence="14"/>
<dbReference type="GO" id="GO:0008685">
    <property type="term" value="F:2-C-methyl-D-erythritol 2,4-cyclodiphosphate synthase activity"/>
    <property type="evidence" value="ECO:0007669"/>
    <property type="project" value="UniProtKB-UniRule"/>
</dbReference>
<dbReference type="HAMAP" id="MF_01520">
    <property type="entry name" value="IspDF"/>
    <property type="match status" value="1"/>
</dbReference>
<feature type="site" description="Positions MEP for the nucleophilic attack" evidence="14">
    <location>
        <position position="225"/>
    </location>
</feature>
<dbReference type="GO" id="GO:0016114">
    <property type="term" value="P:terpenoid biosynthetic process"/>
    <property type="evidence" value="ECO:0007669"/>
    <property type="project" value="InterPro"/>
</dbReference>
<feature type="binding site" evidence="14">
    <location>
        <begin position="263"/>
        <end position="265"/>
    </location>
    <ligand>
        <name>4-CDP-2-C-methyl-D-erythritol 2-phosphate</name>
        <dbReference type="ChEBI" id="CHEBI:57919"/>
    </ligand>
</feature>
<feature type="site" description="Transition state stabilizer" evidence="14">
    <location>
        <position position="388"/>
    </location>
</feature>
<feature type="binding site" evidence="14">
    <location>
        <position position="263"/>
    </location>
    <ligand>
        <name>a divalent metal cation</name>
        <dbReference type="ChEBI" id="CHEBI:60240"/>
    </ligand>
</feature>
<dbReference type="UniPathway" id="UPA00056">
    <property type="reaction ID" value="UER00093"/>
</dbReference>
<comment type="similarity">
    <text evidence="6">Belongs to the IspF family.</text>
</comment>
<feature type="site" description="Positions MEP for the nucleophilic attack" evidence="14">
    <location>
        <position position="168"/>
    </location>
</feature>
<dbReference type="InterPro" id="IPR001228">
    <property type="entry name" value="IspD"/>
</dbReference>
<dbReference type="Gene3D" id="3.30.1330.50">
    <property type="entry name" value="2-C-methyl-D-erythritol 2,4-cyclodiphosphate synthase"/>
    <property type="match status" value="1"/>
</dbReference>
<evidence type="ECO:0000256" key="2">
    <source>
        <dbReference type="ARBA" id="ARBA00001282"/>
    </source>
</evidence>
<dbReference type="Pfam" id="PF01128">
    <property type="entry name" value="IspD"/>
    <property type="match status" value="1"/>
</dbReference>
<dbReference type="NCBIfam" id="TIGR00453">
    <property type="entry name" value="ispD"/>
    <property type="match status" value="1"/>
</dbReference>
<dbReference type="PANTHER" id="PTHR43181:SF1">
    <property type="entry name" value="2-C-METHYL-D-ERYTHRITOL 2,4-CYCLODIPHOSPHATE SYNTHASE, CHLOROPLASTIC"/>
    <property type="match status" value="1"/>
</dbReference>
<dbReference type="InterPro" id="IPR036571">
    <property type="entry name" value="MECDP_synthase_sf"/>
</dbReference>
<evidence type="ECO:0000256" key="11">
    <source>
        <dbReference type="ARBA" id="ARBA00023229"/>
    </source>
</evidence>
<comment type="catalytic activity">
    <reaction evidence="2 14">
        <text>2-C-methyl-D-erythritol 4-phosphate + CTP + H(+) = 4-CDP-2-C-methyl-D-erythritol + diphosphate</text>
        <dbReference type="Rhea" id="RHEA:13429"/>
        <dbReference type="ChEBI" id="CHEBI:15378"/>
        <dbReference type="ChEBI" id="CHEBI:33019"/>
        <dbReference type="ChEBI" id="CHEBI:37563"/>
        <dbReference type="ChEBI" id="CHEBI:57823"/>
        <dbReference type="ChEBI" id="CHEBI:58262"/>
        <dbReference type="EC" id="2.7.7.60"/>
    </reaction>
</comment>
<dbReference type="SUPFAM" id="SSF69765">
    <property type="entry name" value="IpsF-like"/>
    <property type="match status" value="1"/>
</dbReference>
<dbReference type="EMBL" id="CP029550">
    <property type="protein sequence ID" value="AWN43400.1"/>
    <property type="molecule type" value="Genomic_DNA"/>
</dbReference>
<dbReference type="RefSeq" id="WP_109894167.1">
    <property type="nucleotide sequence ID" value="NZ_CP029550.1"/>
</dbReference>
<reference evidence="17" key="1">
    <citation type="submission" date="2018-05" db="EMBL/GenBank/DDBJ databases">
        <title>Complete Genome Sequence of Methylobacterium sp. 17SD2-17.</title>
        <authorList>
            <person name="Srinivasan S."/>
        </authorList>
    </citation>
    <scope>NUCLEOTIDE SEQUENCE [LARGE SCALE GENOMIC DNA]</scope>
    <source>
        <strain evidence="17">17SD2-17</strain>
    </source>
</reference>
<gene>
    <name evidence="14 16" type="primary">ispDF</name>
    <name evidence="16" type="ORF">DK389_26415</name>
</gene>
<feature type="region of interest" description="2-C-methyl-D-erythritol 4-phosphate cytidylyltransferase" evidence="14">
    <location>
        <begin position="1"/>
        <end position="256"/>
    </location>
</feature>
<comment type="caution">
    <text evidence="14">Lacks conserved residue(s) required for the propagation of feature annotation.</text>
</comment>
<comment type="catalytic activity">
    <reaction evidence="1 14">
        <text>4-CDP-2-C-methyl-D-erythritol 2-phosphate = 2-C-methyl-D-erythritol 2,4-cyclic diphosphate + CMP</text>
        <dbReference type="Rhea" id="RHEA:23864"/>
        <dbReference type="ChEBI" id="CHEBI:57919"/>
        <dbReference type="ChEBI" id="CHEBI:58483"/>
        <dbReference type="ChEBI" id="CHEBI:60377"/>
        <dbReference type="EC" id="4.6.1.12"/>
    </reaction>
</comment>
<evidence type="ECO:0000256" key="1">
    <source>
        <dbReference type="ARBA" id="ARBA00000200"/>
    </source>
</evidence>
<comment type="pathway">
    <text evidence="5 14">Isoprenoid biosynthesis; isopentenyl diphosphate biosynthesis via DXP pathway; isopentenyl diphosphate from 1-deoxy-D-xylulose 5-phosphate: step 2/6.</text>
</comment>
<dbReference type="EC" id="2.7.7.60" evidence="14"/>
<feature type="binding site" evidence="14">
    <location>
        <begin position="289"/>
        <end position="290"/>
    </location>
    <ligand>
        <name>4-CDP-2-C-methyl-D-erythritol 2-phosphate</name>
        <dbReference type="ChEBI" id="CHEBI:57919"/>
    </ligand>
</feature>
<evidence type="ECO:0000256" key="4">
    <source>
        <dbReference type="ARBA" id="ARBA00004709"/>
    </source>
</evidence>
<dbReference type="NCBIfam" id="TIGR00151">
    <property type="entry name" value="ispF"/>
    <property type="match status" value="1"/>
</dbReference>
<feature type="binding site" evidence="14">
    <location>
        <begin position="387"/>
        <end position="390"/>
    </location>
    <ligand>
        <name>4-CDP-2-C-methyl-D-erythritol 2-phosphate</name>
        <dbReference type="ChEBI" id="CHEBI:57919"/>
    </ligand>
</feature>
<dbReference type="GO" id="GO:0019288">
    <property type="term" value="P:isopentenyl diphosphate biosynthetic process, methylerythritol 4-phosphate pathway"/>
    <property type="evidence" value="ECO:0007669"/>
    <property type="project" value="UniProtKB-UniRule"/>
</dbReference>
<dbReference type="KEGG" id="mets:DK389_26415"/>
<dbReference type="HAMAP" id="MF_00108">
    <property type="entry name" value="IspD"/>
    <property type="match status" value="1"/>
</dbReference>
<name>A0A2U8WD76_9HYPH</name>
<evidence type="ECO:0000256" key="5">
    <source>
        <dbReference type="ARBA" id="ARBA00004787"/>
    </source>
</evidence>
<dbReference type="SUPFAM" id="SSF53448">
    <property type="entry name" value="Nucleotide-diphospho-sugar transferases"/>
    <property type="match status" value="1"/>
</dbReference>
<keyword evidence="17" id="KW-1185">Reference proteome</keyword>
<dbReference type="AlphaFoldDB" id="A0A2U8WD76"/>
<keyword evidence="12 14" id="KW-0456">Lyase</keyword>
<feature type="binding site" evidence="14">
    <location>
        <position position="394"/>
    </location>
    <ligand>
        <name>4-CDP-2-C-methyl-D-erythritol 2-phosphate</name>
        <dbReference type="ChEBI" id="CHEBI:57919"/>
    </ligand>
</feature>
<evidence type="ECO:0000256" key="10">
    <source>
        <dbReference type="ARBA" id="ARBA00022723"/>
    </source>
</evidence>
<comment type="similarity">
    <text evidence="14">In the N-terminal section; belongs to the IspD/TarI cytidylyltransferase family. IspD subfamily.</text>
</comment>
<dbReference type="NCBIfam" id="NF006899">
    <property type="entry name" value="PRK09382.1"/>
    <property type="match status" value="1"/>
</dbReference>
<dbReference type="InterPro" id="IPR018294">
    <property type="entry name" value="ISPD_synthase_CS"/>
</dbReference>
<evidence type="ECO:0000256" key="6">
    <source>
        <dbReference type="ARBA" id="ARBA00008480"/>
    </source>
</evidence>
<feature type="binding site" evidence="14">
    <location>
        <position position="265"/>
    </location>
    <ligand>
        <name>a divalent metal cation</name>
        <dbReference type="ChEBI" id="CHEBI:60240"/>
    </ligand>
</feature>
<dbReference type="InterPro" id="IPR034683">
    <property type="entry name" value="IspD/TarI"/>
</dbReference>
<sequence>MSSTAFSVAAVVVAAGRGIRIGGGMPKQYRRVGGQAVLTRTLAALGCHAGIARIQPVIAPDAAAFYEECLGELDPIVRGKLAAPVPGGETRQQSVRAGLEALERAGAPDLVLVHDAARPHVDFGLIDRAIAAGRNHRAAVPGIAVSDTIKIVDDAGAGIGRVRETPPREALRAVQTPQSFAFRPLLDGHRAAAEAGLHGFTDDGALAEWAGLSVVTFEGDPRNRKITQPADLIEADRAFGSAASAPGFSAMTQYVTRLGTGFDVHAFTEGDHVWLGGVRIPADRGVLAHSDGDVALHALTDALLGAIADGDIGTHFPPSDEKWRGAASDQFLAHACSLVRARGGRIDHLDITVLAEAPRIGRHREAIRARIAEIAGVPLSAVSIKATTTEKLGFVGRAEGLAAQAAATVRLPEEEGATLVDAQAETAMRQG</sequence>
<evidence type="ECO:0000256" key="14">
    <source>
        <dbReference type="HAMAP-Rule" id="MF_01520"/>
    </source>
</evidence>
<dbReference type="InterPro" id="IPR029044">
    <property type="entry name" value="Nucleotide-diphossugar_trans"/>
</dbReference>
<keyword evidence="9 14" id="KW-0548">Nucleotidyltransferase</keyword>
<evidence type="ECO:0000259" key="15">
    <source>
        <dbReference type="Pfam" id="PF02542"/>
    </source>
</evidence>
<dbReference type="PROSITE" id="PS01295">
    <property type="entry name" value="ISPD"/>
    <property type="match status" value="1"/>
</dbReference>
<dbReference type="PROSITE" id="PS01350">
    <property type="entry name" value="ISPF"/>
    <property type="match status" value="1"/>
</dbReference>
<dbReference type="Pfam" id="PF02542">
    <property type="entry name" value="YgbB"/>
    <property type="match status" value="1"/>
</dbReference>
<dbReference type="HAMAP" id="MF_00107">
    <property type="entry name" value="IspF"/>
    <property type="match status" value="1"/>
</dbReference>
<feature type="site" description="Transition state stabilizer" evidence="14">
    <location>
        <position position="27"/>
    </location>
</feature>
<dbReference type="InterPro" id="IPR020555">
    <property type="entry name" value="MECDP_synthase_CS"/>
</dbReference>
<evidence type="ECO:0000256" key="9">
    <source>
        <dbReference type="ARBA" id="ARBA00022695"/>
    </source>
</evidence>
<dbReference type="CDD" id="cd02516">
    <property type="entry name" value="CDP-ME_synthetase"/>
    <property type="match status" value="1"/>
</dbReference>
<protein>
    <recommendedName>
        <fullName evidence="14">Bifunctional enzyme IspD/IspF</fullName>
    </recommendedName>
    <domain>
        <recommendedName>
            <fullName evidence="14">2-C-methyl-D-erythritol 4-phosphate cytidylyltransferase</fullName>
            <ecNumber evidence="14">2.7.7.60</ecNumber>
        </recommendedName>
        <alternativeName>
            <fullName evidence="14">4-diphosphocytidyl-2C-methyl-D-erythritol synthase</fullName>
        </alternativeName>
        <alternativeName>
            <fullName evidence="14">MEP cytidylyltransferase</fullName>
            <shortName evidence="14">MCT</shortName>
        </alternativeName>
    </domain>
    <domain>
        <recommendedName>
            <fullName evidence="14">2-C-methyl-D-erythritol 2,4-cyclodiphosphate synthase</fullName>
            <shortName evidence="14">MECDP-synthase</shortName>
            <shortName evidence="14">MECPP-synthase</shortName>
            <shortName evidence="14">MECPS</shortName>
            <ecNumber evidence="14">4.6.1.12</ecNumber>
        </recommendedName>
    </domain>
</protein>
<proteinExistence type="inferred from homology"/>
<feature type="region of interest" description="2-C-methyl-D-erythritol 2,4-cyclodiphosphate synthase" evidence="14">
    <location>
        <begin position="257"/>
        <end position="431"/>
    </location>
</feature>
<dbReference type="Gene3D" id="3.90.550.10">
    <property type="entry name" value="Spore Coat Polysaccharide Biosynthesis Protein SpsA, Chain A"/>
    <property type="match status" value="1"/>
</dbReference>
<dbReference type="Proteomes" id="UP000245926">
    <property type="component" value="Chromosome"/>
</dbReference>
<dbReference type="InterPro" id="IPR026596">
    <property type="entry name" value="IspD/F"/>
</dbReference>
<dbReference type="GO" id="GO:0050518">
    <property type="term" value="F:2-C-methyl-D-erythritol 4-phosphate cytidylyltransferase activity"/>
    <property type="evidence" value="ECO:0007669"/>
    <property type="project" value="UniProtKB-UniRule"/>
</dbReference>
<evidence type="ECO:0000256" key="7">
    <source>
        <dbReference type="ARBA" id="ARBA00009789"/>
    </source>
</evidence>
<evidence type="ECO:0000256" key="12">
    <source>
        <dbReference type="ARBA" id="ARBA00023239"/>
    </source>
</evidence>
<feature type="binding site" evidence="14">
    <location>
        <position position="397"/>
    </location>
    <ligand>
        <name>4-CDP-2-C-methyl-D-erythritol 2-phosphate</name>
        <dbReference type="ChEBI" id="CHEBI:57919"/>
    </ligand>
</feature>
<evidence type="ECO:0000256" key="3">
    <source>
        <dbReference type="ARBA" id="ARBA00001968"/>
    </source>
</evidence>
<feature type="domain" description="2-C-methyl-D-erythritol 2,4-cyclodiphosphate synthase" evidence="15">
    <location>
        <begin position="257"/>
        <end position="409"/>
    </location>
</feature>
<feature type="site" description="Transition state stabilizer" evidence="14">
    <location>
        <position position="20"/>
    </location>
</feature>
<evidence type="ECO:0000256" key="8">
    <source>
        <dbReference type="ARBA" id="ARBA00022679"/>
    </source>
</evidence>
<comment type="function">
    <text evidence="14">Bifunctional enzyme that catalyzes the formation of 4-diphosphocytidyl-2-C-methyl-D-erythritol from CTP and 2-C-methyl-D-erythritol 4-phosphate (MEP) (IspD), and catalyzes the conversion of 4-diphosphocytidyl-2-C-methyl-D-erythritol 2-phosphate (CDP-ME2P) to 2-C-methyl-D-erythritol 2,4-cyclodiphosphate (ME-CPP) with a corresponding release of cytidine 5-monophosphate (CMP) (IspF).</text>
</comment>
<evidence type="ECO:0000313" key="16">
    <source>
        <dbReference type="EMBL" id="AWN43400.1"/>
    </source>
</evidence>
<keyword evidence="13 14" id="KW-0511">Multifunctional enzyme</keyword>
<dbReference type="OrthoDB" id="9804336at2"/>
<dbReference type="CDD" id="cd00554">
    <property type="entry name" value="MECDP_synthase"/>
    <property type="match status" value="1"/>
</dbReference>
<dbReference type="InterPro" id="IPR003526">
    <property type="entry name" value="MECDP_synthase"/>
</dbReference>
<feature type="binding site" evidence="14">
    <location>
        <begin position="311"/>
        <end position="313"/>
    </location>
    <ligand>
        <name>4-CDP-2-C-methyl-D-erythritol 2-phosphate</name>
        <dbReference type="ChEBI" id="CHEBI:57919"/>
    </ligand>
</feature>
<keyword evidence="11 14" id="KW-0414">Isoprene biosynthesis</keyword>
<feature type="site" description="Transition state stabilizer" evidence="14">
    <location>
        <position position="289"/>
    </location>
</feature>
<evidence type="ECO:0000256" key="13">
    <source>
        <dbReference type="ARBA" id="ARBA00023268"/>
    </source>
</evidence>
<comment type="similarity">
    <text evidence="7">Belongs to the IspD/TarI cytidylyltransferase family. IspD subfamily.</text>
</comment>
<dbReference type="GO" id="GO:0046872">
    <property type="term" value="F:metal ion binding"/>
    <property type="evidence" value="ECO:0007669"/>
    <property type="project" value="UniProtKB-KW"/>
</dbReference>
<comment type="pathway">
    <text evidence="4 14">Isoprenoid biosynthesis; isopentenyl diphosphate biosynthesis via DXP pathway; isopentenyl diphosphate from 1-deoxy-D-xylulose 5-phosphate: step 4/6.</text>
</comment>
<organism evidence="16 17">
    <name type="scientific">Methylobacterium durans</name>
    <dbReference type="NCBI Taxonomy" id="2202825"/>
    <lineage>
        <taxon>Bacteria</taxon>
        <taxon>Pseudomonadati</taxon>
        <taxon>Pseudomonadota</taxon>
        <taxon>Alphaproteobacteria</taxon>
        <taxon>Hyphomicrobiales</taxon>
        <taxon>Methylobacteriaceae</taxon>
        <taxon>Methylobacterium</taxon>
    </lineage>
</organism>
<feature type="binding site" evidence="14">
    <location>
        <position position="297"/>
    </location>
    <ligand>
        <name>a divalent metal cation</name>
        <dbReference type="ChEBI" id="CHEBI:60240"/>
    </ligand>
</feature>
<keyword evidence="10 14" id="KW-0479">Metal-binding</keyword>
<keyword evidence="8 14" id="KW-0808">Transferase</keyword>
<dbReference type="PANTHER" id="PTHR43181">
    <property type="entry name" value="2-C-METHYL-D-ERYTHRITOL 2,4-CYCLODIPHOSPHATE SYNTHASE, CHLOROPLASTIC"/>
    <property type="match status" value="1"/>
</dbReference>
<comment type="similarity">
    <text evidence="14">In the C-terminal section; belongs to the IspF family.</text>
</comment>
<comment type="cofactor">
    <cofactor evidence="3 14">
        <name>a divalent metal cation</name>
        <dbReference type="ChEBI" id="CHEBI:60240"/>
    </cofactor>
</comment>